<evidence type="ECO:0000256" key="3">
    <source>
        <dbReference type="ARBA" id="ARBA00011790"/>
    </source>
</evidence>
<keyword evidence="7" id="KW-0999">Mitochondrion inner membrane</keyword>
<dbReference type="PIRSF" id="PIRSF006643">
    <property type="entry name" value="NDUA6"/>
    <property type="match status" value="1"/>
</dbReference>
<evidence type="ECO:0000313" key="17">
    <source>
        <dbReference type="Proteomes" id="UP000015101"/>
    </source>
</evidence>
<dbReference type="InterPro" id="IPR016488">
    <property type="entry name" value="NADH_Ub_cplx-1_asu_su-6"/>
</dbReference>
<evidence type="ECO:0000259" key="14">
    <source>
        <dbReference type="Pfam" id="PF05347"/>
    </source>
</evidence>
<evidence type="ECO:0000256" key="2">
    <source>
        <dbReference type="ARBA" id="ARBA00009508"/>
    </source>
</evidence>
<dbReference type="GeneID" id="20214864"/>
<evidence type="ECO:0000256" key="13">
    <source>
        <dbReference type="ARBA" id="ARBA00046116"/>
    </source>
</evidence>
<gene>
    <name evidence="16" type="primary">20214864</name>
    <name evidence="15" type="ORF">HELRODRAFT_73194</name>
</gene>
<comment type="subcellular location">
    <subcellularLocation>
        <location evidence="1">Mitochondrion inner membrane</location>
        <topology evidence="1">Peripheral membrane protein</topology>
        <orientation evidence="1">Matrix side</orientation>
    </subcellularLocation>
</comment>
<dbReference type="EnsemblMetazoa" id="HelroT73194">
    <property type="protein sequence ID" value="HelroP73194"/>
    <property type="gene ID" value="HelroG73194"/>
</dbReference>
<name>T1G1B6_HELRO</name>
<dbReference type="KEGG" id="hro:HELRODRAFT_73194"/>
<dbReference type="InterPro" id="IPR045299">
    <property type="entry name" value="Complex1_LYR_NDUFA6_LYRM6"/>
</dbReference>
<evidence type="ECO:0000313" key="16">
    <source>
        <dbReference type="EnsemblMetazoa" id="HelroP73194"/>
    </source>
</evidence>
<dbReference type="OrthoDB" id="14535at2759"/>
<dbReference type="AlphaFoldDB" id="T1G1B6"/>
<keyword evidence="17" id="KW-1185">Reference proteome</keyword>
<dbReference type="FunCoup" id="T1G1B6">
    <property type="interactions" value="1127"/>
</dbReference>
<evidence type="ECO:0000256" key="11">
    <source>
        <dbReference type="ARBA" id="ARBA00030213"/>
    </source>
</evidence>
<keyword evidence="9" id="KW-0496">Mitochondrion</keyword>
<dbReference type="CDD" id="cd20266">
    <property type="entry name" value="Complex1_LYR_NDUFA6_LYRM6"/>
    <property type="match status" value="1"/>
</dbReference>
<dbReference type="GO" id="GO:0045271">
    <property type="term" value="C:respiratory chain complex I"/>
    <property type="evidence" value="ECO:0000318"/>
    <property type="project" value="GO_Central"/>
</dbReference>
<dbReference type="STRING" id="6412.T1G1B6"/>
<organism evidence="16 17">
    <name type="scientific">Helobdella robusta</name>
    <name type="common">Californian leech</name>
    <dbReference type="NCBI Taxonomy" id="6412"/>
    <lineage>
        <taxon>Eukaryota</taxon>
        <taxon>Metazoa</taxon>
        <taxon>Spiralia</taxon>
        <taxon>Lophotrochozoa</taxon>
        <taxon>Annelida</taxon>
        <taxon>Clitellata</taxon>
        <taxon>Hirudinea</taxon>
        <taxon>Rhynchobdellida</taxon>
        <taxon>Glossiphoniidae</taxon>
        <taxon>Helobdella</taxon>
    </lineage>
</organism>
<accession>T1G1B6</accession>
<proteinExistence type="inferred from homology"/>
<protein>
    <recommendedName>
        <fullName evidence="4">NADH dehydrogenase [ubiquinone] 1 alpha subcomplex subunit 6</fullName>
    </recommendedName>
    <alternativeName>
        <fullName evidence="11">Complex I-B14</fullName>
    </alternativeName>
    <alternativeName>
        <fullName evidence="12">NADH-ubiquinone oxidoreductase B14 subunit</fullName>
    </alternativeName>
</protein>
<keyword evidence="5" id="KW-0813">Transport</keyword>
<evidence type="ECO:0000256" key="1">
    <source>
        <dbReference type="ARBA" id="ARBA00004443"/>
    </source>
</evidence>
<comment type="function">
    <text evidence="13">Accessory subunit of the mitochondrial membrane respiratory chain NADH dehydrogenase (Complex I), that is believed to be not involved in catalysis. Required for proper complex I assembly. Complex I functions in the transfer of electrons from NADH to the respiratory chain. The immediate electron acceptor for the enzyme is believed to be ubiquinone.</text>
</comment>
<dbReference type="CTD" id="20214864"/>
<reference evidence="15 17" key="2">
    <citation type="journal article" date="2013" name="Nature">
        <title>Insights into bilaterian evolution from three spiralian genomes.</title>
        <authorList>
            <person name="Simakov O."/>
            <person name="Marletaz F."/>
            <person name="Cho S.J."/>
            <person name="Edsinger-Gonzales E."/>
            <person name="Havlak P."/>
            <person name="Hellsten U."/>
            <person name="Kuo D.H."/>
            <person name="Larsson T."/>
            <person name="Lv J."/>
            <person name="Arendt D."/>
            <person name="Savage R."/>
            <person name="Osoegawa K."/>
            <person name="de Jong P."/>
            <person name="Grimwood J."/>
            <person name="Chapman J.A."/>
            <person name="Shapiro H."/>
            <person name="Aerts A."/>
            <person name="Otillar R.P."/>
            <person name="Terry A.Y."/>
            <person name="Boore J.L."/>
            <person name="Grigoriev I.V."/>
            <person name="Lindberg D.R."/>
            <person name="Seaver E.C."/>
            <person name="Weisblat D.A."/>
            <person name="Putnam N.H."/>
            <person name="Rokhsar D.S."/>
        </authorList>
    </citation>
    <scope>NUCLEOTIDE SEQUENCE</scope>
</reference>
<evidence type="ECO:0000256" key="5">
    <source>
        <dbReference type="ARBA" id="ARBA00022448"/>
    </source>
</evidence>
<keyword evidence="8" id="KW-0249">Electron transport</keyword>
<dbReference type="eggNOG" id="KOG3426">
    <property type="taxonomic scope" value="Eukaryota"/>
</dbReference>
<evidence type="ECO:0000256" key="12">
    <source>
        <dbReference type="ARBA" id="ARBA00032352"/>
    </source>
</evidence>
<reference evidence="17" key="1">
    <citation type="submission" date="2012-12" db="EMBL/GenBank/DDBJ databases">
        <authorList>
            <person name="Hellsten U."/>
            <person name="Grimwood J."/>
            <person name="Chapman J.A."/>
            <person name="Shapiro H."/>
            <person name="Aerts A."/>
            <person name="Otillar R.P."/>
            <person name="Terry A.Y."/>
            <person name="Boore J.L."/>
            <person name="Simakov O."/>
            <person name="Marletaz F."/>
            <person name="Cho S.-J."/>
            <person name="Edsinger-Gonzales E."/>
            <person name="Havlak P."/>
            <person name="Kuo D.-H."/>
            <person name="Larsson T."/>
            <person name="Lv J."/>
            <person name="Arendt D."/>
            <person name="Savage R."/>
            <person name="Osoegawa K."/>
            <person name="de Jong P."/>
            <person name="Lindberg D.R."/>
            <person name="Seaver E.C."/>
            <person name="Weisblat D.A."/>
            <person name="Putnam N.H."/>
            <person name="Grigoriev I.V."/>
            <person name="Rokhsar D.S."/>
        </authorList>
    </citation>
    <scope>NUCLEOTIDE SEQUENCE</scope>
</reference>
<evidence type="ECO:0000256" key="7">
    <source>
        <dbReference type="ARBA" id="ARBA00022792"/>
    </source>
</evidence>
<reference evidence="16" key="3">
    <citation type="submission" date="2015-06" db="UniProtKB">
        <authorList>
            <consortium name="EnsemblMetazoa"/>
        </authorList>
    </citation>
    <scope>IDENTIFICATION</scope>
</reference>
<evidence type="ECO:0000256" key="6">
    <source>
        <dbReference type="ARBA" id="ARBA00022660"/>
    </source>
</evidence>
<dbReference type="PANTHER" id="PTHR12964">
    <property type="entry name" value="NADH-UBIQUINONE OXIDOREDUCTASE B14 SUBUNIT"/>
    <property type="match status" value="1"/>
</dbReference>
<dbReference type="GO" id="GO:0005743">
    <property type="term" value="C:mitochondrial inner membrane"/>
    <property type="evidence" value="ECO:0007669"/>
    <property type="project" value="UniProtKB-SubCell"/>
</dbReference>
<dbReference type="InterPro" id="IPR008011">
    <property type="entry name" value="Complex1_LYR_dom"/>
</dbReference>
<dbReference type="OMA" id="FWKQTTH"/>
<dbReference type="Proteomes" id="UP000015101">
    <property type="component" value="Unassembled WGS sequence"/>
</dbReference>
<evidence type="ECO:0000256" key="8">
    <source>
        <dbReference type="ARBA" id="ARBA00022982"/>
    </source>
</evidence>
<dbReference type="EMBL" id="KB095905">
    <property type="protein sequence ID" value="ESO10027.1"/>
    <property type="molecule type" value="Genomic_DNA"/>
</dbReference>
<evidence type="ECO:0000256" key="4">
    <source>
        <dbReference type="ARBA" id="ARBA00016386"/>
    </source>
</evidence>
<feature type="domain" description="Complex 1 LYR protein" evidence="14">
    <location>
        <begin position="26"/>
        <end position="86"/>
    </location>
</feature>
<evidence type="ECO:0000256" key="9">
    <source>
        <dbReference type="ARBA" id="ARBA00023128"/>
    </source>
</evidence>
<comment type="similarity">
    <text evidence="2">Belongs to the complex I LYR family.</text>
</comment>
<dbReference type="PANTHER" id="PTHR12964:SF0">
    <property type="entry name" value="NADH DEHYDROGENASE [UBIQUINONE] 1 ALPHA SUBCOMPLEX SUBUNIT 6"/>
    <property type="match status" value="1"/>
</dbReference>
<evidence type="ECO:0000256" key="10">
    <source>
        <dbReference type="ARBA" id="ARBA00023136"/>
    </source>
</evidence>
<evidence type="ECO:0000313" key="15">
    <source>
        <dbReference type="EMBL" id="ESO10027.1"/>
    </source>
</evidence>
<keyword evidence="6" id="KW-0679">Respiratory chain</keyword>
<sequence>MASKIIKTTARQVSPVFSLNSSEARRRVLNLYRAWYRQIPVLVLKYDVPLTVKDFRKKLHERFTENRSITDIRVIDMLVVKGQMDLVEAVNIWKTKGHIMAYFDKTPKDTPSDFLSKFYNGQD</sequence>
<comment type="subunit">
    <text evidence="3">Mammalian complex I is composed of 45 different subunits.</text>
</comment>
<dbReference type="Pfam" id="PF05347">
    <property type="entry name" value="Complex1_LYR"/>
    <property type="match status" value="1"/>
</dbReference>
<keyword evidence="10" id="KW-0472">Membrane</keyword>
<dbReference type="HOGENOM" id="CLU_111660_3_0_1"/>
<dbReference type="InParanoid" id="T1G1B6"/>
<dbReference type="RefSeq" id="XP_009011841.1">
    <property type="nucleotide sequence ID" value="XM_009013593.1"/>
</dbReference>
<dbReference type="EMBL" id="AMQM01002857">
    <property type="status" value="NOT_ANNOTATED_CDS"/>
    <property type="molecule type" value="Genomic_DNA"/>
</dbReference>